<proteinExistence type="predicted"/>
<accession>A0A6H2A027</accession>
<evidence type="ECO:0000313" key="1">
    <source>
        <dbReference type="EMBL" id="QJA53543.1"/>
    </source>
</evidence>
<gene>
    <name evidence="2" type="ORF">MM415A01257_0012</name>
    <name evidence="3" type="ORF">MM415B02780_0012</name>
    <name evidence="1" type="ORF">TM448A03648_0003</name>
</gene>
<protein>
    <submittedName>
        <fullName evidence="1">Uncharacterized protein</fullName>
    </submittedName>
</protein>
<evidence type="ECO:0000313" key="3">
    <source>
        <dbReference type="EMBL" id="QJA88336.1"/>
    </source>
</evidence>
<dbReference type="EMBL" id="MT142292">
    <property type="protein sequence ID" value="QJA77613.1"/>
    <property type="molecule type" value="Genomic_DNA"/>
</dbReference>
<sequence>MPIPYDDPLTDSFDEYTESSLELCETACSAVLVMAHNEQSEGYWRLDGPCGSRLYYAVEKFLTARDKWEEELRKEGIVV</sequence>
<dbReference type="EMBL" id="MT144430">
    <property type="protein sequence ID" value="QJA53543.1"/>
    <property type="molecule type" value="Genomic_DNA"/>
</dbReference>
<dbReference type="AlphaFoldDB" id="A0A6H2A027"/>
<reference evidence="1" key="1">
    <citation type="submission" date="2020-03" db="EMBL/GenBank/DDBJ databases">
        <title>The deep terrestrial virosphere.</title>
        <authorList>
            <person name="Holmfeldt K."/>
            <person name="Nilsson E."/>
            <person name="Simone D."/>
            <person name="Lopez-Fernandez M."/>
            <person name="Wu X."/>
            <person name="de Brujin I."/>
            <person name="Lundin D."/>
            <person name="Andersson A."/>
            <person name="Bertilsson S."/>
            <person name="Dopson M."/>
        </authorList>
    </citation>
    <scope>NUCLEOTIDE SEQUENCE</scope>
    <source>
        <strain evidence="2">MM415A01257</strain>
        <strain evidence="3">MM415B02780</strain>
        <strain evidence="1">TM448A03648</strain>
    </source>
</reference>
<organism evidence="1">
    <name type="scientific">viral metagenome</name>
    <dbReference type="NCBI Taxonomy" id="1070528"/>
    <lineage>
        <taxon>unclassified sequences</taxon>
        <taxon>metagenomes</taxon>
        <taxon>organismal metagenomes</taxon>
    </lineage>
</organism>
<evidence type="ECO:0000313" key="2">
    <source>
        <dbReference type="EMBL" id="QJA77613.1"/>
    </source>
</evidence>
<name>A0A6H2A027_9ZZZZ</name>
<dbReference type="EMBL" id="MT142771">
    <property type="protein sequence ID" value="QJA88336.1"/>
    <property type="molecule type" value="Genomic_DNA"/>
</dbReference>